<keyword evidence="5" id="KW-0963">Cytoplasm</keyword>
<evidence type="ECO:0000256" key="4">
    <source>
        <dbReference type="ARBA" id="ARBA00014881"/>
    </source>
</evidence>
<dbReference type="InterPro" id="IPR011990">
    <property type="entry name" value="TPR-like_helical_dom_sf"/>
</dbReference>
<accession>A0A834VBM4</accession>
<evidence type="ECO:0000313" key="10">
    <source>
        <dbReference type="EnsemblMetazoa" id="KAF7489359.1"/>
    </source>
</evidence>
<dbReference type="AlphaFoldDB" id="A0A834VBM4"/>
<comment type="subcellular location">
    <subcellularLocation>
        <location evidence="2">Cytoplasm</location>
    </subcellularLocation>
    <subcellularLocation>
        <location evidence="1">Nucleus</location>
    </subcellularLocation>
</comment>
<reference evidence="9" key="2">
    <citation type="submission" date="2020-01" db="EMBL/GenBank/DDBJ databases">
        <authorList>
            <person name="Korhonen P.K.K."/>
            <person name="Guangxu M.G."/>
            <person name="Wang T.W."/>
            <person name="Stroehlein A.J.S."/>
            <person name="Young N.D."/>
            <person name="Ang C.-S.A."/>
            <person name="Fernando D.W.F."/>
            <person name="Lu H.L."/>
            <person name="Taylor S.T."/>
            <person name="Ehtesham M.E.M."/>
            <person name="Najaraj S.H.N."/>
            <person name="Harsha G.H.G."/>
            <person name="Madugundu A.M."/>
            <person name="Renuse S.R."/>
            <person name="Holt D.H."/>
            <person name="Pandey A.P."/>
            <person name="Papenfuss A.P."/>
            <person name="Gasser R.B.G."/>
            <person name="Fischer K.F."/>
        </authorList>
    </citation>
    <scope>NUCLEOTIDE SEQUENCE</scope>
    <source>
        <strain evidence="9">SSS_KF_BRIS2020</strain>
    </source>
</reference>
<dbReference type="Pfam" id="PF22241">
    <property type="entry name" value="PSMD12-CSN4_N"/>
    <property type="match status" value="1"/>
</dbReference>
<dbReference type="OMA" id="KNIMHTV"/>
<organism evidence="9">
    <name type="scientific">Sarcoptes scabiei</name>
    <name type="common">Itch mite</name>
    <name type="synonym">Acarus scabiei</name>
    <dbReference type="NCBI Taxonomy" id="52283"/>
    <lineage>
        <taxon>Eukaryota</taxon>
        <taxon>Metazoa</taxon>
        <taxon>Ecdysozoa</taxon>
        <taxon>Arthropoda</taxon>
        <taxon>Chelicerata</taxon>
        <taxon>Arachnida</taxon>
        <taxon>Acari</taxon>
        <taxon>Acariformes</taxon>
        <taxon>Sarcoptiformes</taxon>
        <taxon>Astigmata</taxon>
        <taxon>Psoroptidia</taxon>
        <taxon>Sarcoptoidea</taxon>
        <taxon>Sarcoptidae</taxon>
        <taxon>Sarcoptinae</taxon>
        <taxon>Sarcoptes</taxon>
    </lineage>
</organism>
<evidence type="ECO:0000313" key="11">
    <source>
        <dbReference type="Proteomes" id="UP000070412"/>
    </source>
</evidence>
<dbReference type="InterPro" id="IPR040134">
    <property type="entry name" value="PSMD12/CSN4"/>
</dbReference>
<dbReference type="SMART" id="SM00088">
    <property type="entry name" value="PINT"/>
    <property type="match status" value="1"/>
</dbReference>
<evidence type="ECO:0000256" key="2">
    <source>
        <dbReference type="ARBA" id="ARBA00004496"/>
    </source>
</evidence>
<dbReference type="InterPro" id="IPR036390">
    <property type="entry name" value="WH_DNA-bd_sf"/>
</dbReference>
<evidence type="ECO:0000313" key="9">
    <source>
        <dbReference type="EMBL" id="KAF7489359.1"/>
    </source>
</evidence>
<protein>
    <recommendedName>
        <fullName evidence="4">COP9 signalosome complex subunit 4</fullName>
    </recommendedName>
</protein>
<evidence type="ECO:0000256" key="6">
    <source>
        <dbReference type="ARBA" id="ARBA00022790"/>
    </source>
</evidence>
<dbReference type="Gene3D" id="1.10.10.10">
    <property type="entry name" value="Winged helix-like DNA-binding domain superfamily/Winged helix DNA-binding domain"/>
    <property type="match status" value="1"/>
</dbReference>
<dbReference type="GO" id="GO:0005829">
    <property type="term" value="C:cytosol"/>
    <property type="evidence" value="ECO:0007669"/>
    <property type="project" value="TreeGrafter"/>
</dbReference>
<dbReference type="SUPFAM" id="SSF48452">
    <property type="entry name" value="TPR-like"/>
    <property type="match status" value="1"/>
</dbReference>
<evidence type="ECO:0000256" key="3">
    <source>
        <dbReference type="ARBA" id="ARBA00010417"/>
    </source>
</evidence>
<reference evidence="11" key="1">
    <citation type="journal article" date="2020" name="PLoS Negl. Trop. Dis.">
        <title>High-quality nuclear genome for Sarcoptes scabiei-A critical resource for a neglected parasite.</title>
        <authorList>
            <person name="Korhonen P.K."/>
            <person name="Gasser R.B."/>
            <person name="Ma G."/>
            <person name="Wang T."/>
            <person name="Stroehlein A.J."/>
            <person name="Young N.D."/>
            <person name="Ang C.S."/>
            <person name="Fernando D.D."/>
            <person name="Lu H.C."/>
            <person name="Taylor S."/>
            <person name="Reynolds S.L."/>
            <person name="Mofiz E."/>
            <person name="Najaraj S.H."/>
            <person name="Gowda H."/>
            <person name="Madugundu A."/>
            <person name="Renuse S."/>
            <person name="Holt D."/>
            <person name="Pandey A."/>
            <person name="Papenfuss A.T."/>
            <person name="Fischer K."/>
        </authorList>
    </citation>
    <scope>NUCLEOTIDE SEQUENCE [LARGE SCALE GENOMIC DNA]</scope>
</reference>
<dbReference type="EMBL" id="WVUK01000065">
    <property type="protein sequence ID" value="KAF7489359.1"/>
    <property type="molecule type" value="Genomic_DNA"/>
</dbReference>
<dbReference type="InterPro" id="IPR054559">
    <property type="entry name" value="PSMD12-CSN4-like_N"/>
</dbReference>
<evidence type="ECO:0000259" key="8">
    <source>
        <dbReference type="PROSITE" id="PS50250"/>
    </source>
</evidence>
<evidence type="ECO:0000256" key="7">
    <source>
        <dbReference type="ARBA" id="ARBA00023242"/>
    </source>
</evidence>
<dbReference type="SUPFAM" id="SSF46785">
    <property type="entry name" value="Winged helix' DNA-binding domain"/>
    <property type="match status" value="1"/>
</dbReference>
<name>A0A834VBM4_SARSC</name>
<keyword evidence="11" id="KW-1185">Reference proteome</keyword>
<sequence>MSASPVSTKHKSLSNYNHSLESLQQYLDHIFESDGSDLIEKIHGFLDIILFESFSLVNGRCLLSELLARLMSMPHDIVRPLFRHILDKLNTRVISFEDQVVALRQELSKIYEQDGNYAEAAEILIGIPLLTGQKEYSIEFRIEIYIRIARLYLANQDIENAENFMNRASMIQSDLRNPKLRNQYKLCYAKFLDIKGKFLDAAQRYIEISQSLDSDIERNEVLNNAIVCTMLAGAGAQRSRMLATLYKDERCQYLPSYKILEKMYLEKIIKNFDMDLFASFIKPHQKTIFSDDISVLERAIIEHNLLSVSKLYKSISIEQLGSLLQTDGLKAEKIAAKMIQEDRMSGEIDQISNMIIFERSNSLKTFDERIKNVCFHVNEIVDMITLTYPDWVAKNISTC</sequence>
<dbReference type="Proteomes" id="UP000070412">
    <property type="component" value="Unassembled WGS sequence"/>
</dbReference>
<dbReference type="OrthoDB" id="295656at2759"/>
<dbReference type="InterPro" id="IPR000717">
    <property type="entry name" value="PCI_dom"/>
</dbReference>
<keyword evidence="7" id="KW-0539">Nucleus</keyword>
<dbReference type="GO" id="GO:0008180">
    <property type="term" value="C:COP9 signalosome"/>
    <property type="evidence" value="ECO:0007669"/>
    <property type="project" value="UniProtKB-KW"/>
</dbReference>
<reference evidence="10" key="3">
    <citation type="submission" date="2022-06" db="UniProtKB">
        <authorList>
            <consortium name="EnsemblMetazoa"/>
        </authorList>
    </citation>
    <scope>IDENTIFICATION</scope>
</reference>
<comment type="similarity">
    <text evidence="3">Belongs to the CSN4 family.</text>
</comment>
<evidence type="ECO:0000256" key="1">
    <source>
        <dbReference type="ARBA" id="ARBA00004123"/>
    </source>
</evidence>
<dbReference type="PROSITE" id="PS50250">
    <property type="entry name" value="PCI"/>
    <property type="match status" value="1"/>
</dbReference>
<feature type="domain" description="PCI" evidence="8">
    <location>
        <begin position="194"/>
        <end position="362"/>
    </location>
</feature>
<dbReference type="PANTHER" id="PTHR10855:SF2">
    <property type="entry name" value="COP9 SIGNALOSOME COMPLEX SUBUNIT 4"/>
    <property type="match status" value="1"/>
</dbReference>
<dbReference type="InterPro" id="IPR036388">
    <property type="entry name" value="WH-like_DNA-bd_sf"/>
</dbReference>
<dbReference type="EnsemblMetazoa" id="SSS_5895s_mrna">
    <property type="protein sequence ID" value="KAF7489359.1"/>
    <property type="gene ID" value="SSS_5895"/>
</dbReference>
<keyword evidence="6" id="KW-0736">Signalosome</keyword>
<dbReference type="PANTHER" id="PTHR10855">
    <property type="entry name" value="26S PROTEASOME NON-ATPASE REGULATORY SUBUNIT 12/COP9 SIGNALOSOME COMPLEX SUBUNIT 4"/>
    <property type="match status" value="1"/>
</dbReference>
<evidence type="ECO:0000256" key="5">
    <source>
        <dbReference type="ARBA" id="ARBA00022490"/>
    </source>
</evidence>
<dbReference type="Pfam" id="PF01399">
    <property type="entry name" value="PCI"/>
    <property type="match status" value="1"/>
</dbReference>
<proteinExistence type="inferred from homology"/>
<gene>
    <name evidence="9" type="ORF">SSS_5895</name>
</gene>